<dbReference type="PANTHER" id="PTHR30349:SF41">
    <property type="entry name" value="INTEGRASE_RECOMBINASE PROTEIN MJ0367-RELATED"/>
    <property type="match status" value="1"/>
</dbReference>
<dbReference type="PROSITE" id="PS51898">
    <property type="entry name" value="TYR_RECOMBINASE"/>
    <property type="match status" value="1"/>
</dbReference>
<keyword evidence="4" id="KW-0472">Membrane</keyword>
<dbReference type="AlphaFoldDB" id="A0A2D0NH38"/>
<keyword evidence="4" id="KW-1133">Transmembrane helix</keyword>
<accession>A0A2D0NH38</accession>
<evidence type="ECO:0000259" key="5">
    <source>
        <dbReference type="PROSITE" id="PS51898"/>
    </source>
</evidence>
<dbReference type="InterPro" id="IPR013762">
    <property type="entry name" value="Integrase-like_cat_sf"/>
</dbReference>
<keyword evidence="4" id="KW-0812">Transmembrane</keyword>
<dbReference type="EMBL" id="PDUD01000005">
    <property type="protein sequence ID" value="PHN07797.1"/>
    <property type="molecule type" value="Genomic_DNA"/>
</dbReference>
<dbReference type="PANTHER" id="PTHR30349">
    <property type="entry name" value="PHAGE INTEGRASE-RELATED"/>
    <property type="match status" value="1"/>
</dbReference>
<evidence type="ECO:0000256" key="2">
    <source>
        <dbReference type="ARBA" id="ARBA00023125"/>
    </source>
</evidence>
<organism evidence="6 7">
    <name type="scientific">Flavilitoribacter nigricans (strain ATCC 23147 / DSM 23189 / NBRC 102662 / NCIMB 1420 / SS-2)</name>
    <name type="common">Lewinella nigricans</name>
    <dbReference type="NCBI Taxonomy" id="1122177"/>
    <lineage>
        <taxon>Bacteria</taxon>
        <taxon>Pseudomonadati</taxon>
        <taxon>Bacteroidota</taxon>
        <taxon>Saprospiria</taxon>
        <taxon>Saprospirales</taxon>
        <taxon>Lewinellaceae</taxon>
        <taxon>Flavilitoribacter</taxon>
    </lineage>
</organism>
<dbReference type="OrthoDB" id="9801717at2"/>
<gene>
    <name evidence="6" type="ORF">CRP01_04560</name>
</gene>
<protein>
    <submittedName>
        <fullName evidence="6">Integrase</fullName>
    </submittedName>
</protein>
<evidence type="ECO:0000256" key="4">
    <source>
        <dbReference type="SAM" id="Phobius"/>
    </source>
</evidence>
<dbReference type="Pfam" id="PF00589">
    <property type="entry name" value="Phage_integrase"/>
    <property type="match status" value="1"/>
</dbReference>
<dbReference type="GO" id="GO:0006310">
    <property type="term" value="P:DNA recombination"/>
    <property type="evidence" value="ECO:0007669"/>
    <property type="project" value="UniProtKB-KW"/>
</dbReference>
<dbReference type="GO" id="GO:0003677">
    <property type="term" value="F:DNA binding"/>
    <property type="evidence" value="ECO:0007669"/>
    <property type="project" value="UniProtKB-KW"/>
</dbReference>
<reference evidence="6 7" key="1">
    <citation type="submission" date="2017-10" db="EMBL/GenBank/DDBJ databases">
        <title>The draft genome sequence of Lewinella nigricans NBRC 102662.</title>
        <authorList>
            <person name="Wang K."/>
        </authorList>
    </citation>
    <scope>NUCLEOTIDE SEQUENCE [LARGE SCALE GENOMIC DNA]</scope>
    <source>
        <strain evidence="6 7">NBRC 102662</strain>
    </source>
</reference>
<feature type="transmembrane region" description="Helical" evidence="4">
    <location>
        <begin position="488"/>
        <end position="506"/>
    </location>
</feature>
<dbReference type="SUPFAM" id="SSF52540">
    <property type="entry name" value="P-loop containing nucleoside triphosphate hydrolases"/>
    <property type="match status" value="1"/>
</dbReference>
<feature type="transmembrane region" description="Helical" evidence="4">
    <location>
        <begin position="458"/>
        <end position="476"/>
    </location>
</feature>
<dbReference type="InterPro" id="IPR002104">
    <property type="entry name" value="Integrase_catalytic"/>
</dbReference>
<dbReference type="SUPFAM" id="SSF56349">
    <property type="entry name" value="DNA breaking-rejoining enzymes"/>
    <property type="match status" value="1"/>
</dbReference>
<keyword evidence="2" id="KW-0238">DNA-binding</keyword>
<evidence type="ECO:0000256" key="1">
    <source>
        <dbReference type="ARBA" id="ARBA00008857"/>
    </source>
</evidence>
<dbReference type="InterPro" id="IPR050090">
    <property type="entry name" value="Tyrosine_recombinase_XerCD"/>
</dbReference>
<evidence type="ECO:0000313" key="6">
    <source>
        <dbReference type="EMBL" id="PHN07797.1"/>
    </source>
</evidence>
<evidence type="ECO:0000256" key="3">
    <source>
        <dbReference type="ARBA" id="ARBA00023172"/>
    </source>
</evidence>
<comment type="similarity">
    <text evidence="1">Belongs to the 'phage' integrase family.</text>
</comment>
<dbReference type="RefSeq" id="WP_099148829.1">
    <property type="nucleotide sequence ID" value="NZ_PDUD01000005.1"/>
</dbReference>
<dbReference type="Proteomes" id="UP000223913">
    <property type="component" value="Unassembled WGS sequence"/>
</dbReference>
<name>A0A2D0NH38_FLAN2</name>
<sequence length="514" mass="59697">MPDQAKTNYHQIQLPSEAQLQQIHQRADRNYKYKLIVLLMQEAGLRVTEVVRLQIRDFDFENKVLTVSSLKKRKSQKDKLRFIPLTDNVIQAFAQYWPKLRDHSADAYVFPAGRGSSKPHLDRRSVWRRIKKYSGQAIHPHMLRHHFASNVVSKGNDIRVAKELLGHKSVKTTEIYLHVPQQQLRRAIDSIERQPSFWQRLFAPPKGTPSEIPITHTRTGLTKFHVGRSREITQLYELAAKKVNTLLLGDPGIGKTHLLDNYQQGNIIRMDEFQYPKRLLGGLLLELFDNDKEEILKMVSRTESRQQFETRIATRESIKRLCELAIEVTREKEYTILIDDVTNITKSGVRILENFKNHFHIIAAGRRIRMEYRTAFSNFELIELQPLPRPDAILLIERLSSPLLDRIEDFESFKNRIWEDTQGNPLFIIEMVDRLAKEPRITVAATERIKHTASKNEIDFTVILIICISSLMGLRYMGSEFGEDGGAFRLIGGLALVFAIFARPIFRSLKRKWL</sequence>
<dbReference type="InterPro" id="IPR011010">
    <property type="entry name" value="DNA_brk_join_enz"/>
</dbReference>
<evidence type="ECO:0000313" key="7">
    <source>
        <dbReference type="Proteomes" id="UP000223913"/>
    </source>
</evidence>
<comment type="caution">
    <text evidence="6">The sequence shown here is derived from an EMBL/GenBank/DDBJ whole genome shotgun (WGS) entry which is preliminary data.</text>
</comment>
<feature type="domain" description="Tyr recombinase" evidence="5">
    <location>
        <begin position="9"/>
        <end position="189"/>
    </location>
</feature>
<keyword evidence="3" id="KW-0233">DNA recombination</keyword>
<dbReference type="InterPro" id="IPR027417">
    <property type="entry name" value="P-loop_NTPase"/>
</dbReference>
<dbReference type="Gene3D" id="1.10.443.10">
    <property type="entry name" value="Intergrase catalytic core"/>
    <property type="match status" value="1"/>
</dbReference>
<dbReference type="CDD" id="cd00397">
    <property type="entry name" value="DNA_BRE_C"/>
    <property type="match status" value="1"/>
</dbReference>
<keyword evidence="7" id="KW-1185">Reference proteome</keyword>
<dbReference type="GO" id="GO:0015074">
    <property type="term" value="P:DNA integration"/>
    <property type="evidence" value="ECO:0007669"/>
    <property type="project" value="InterPro"/>
</dbReference>
<dbReference type="Gene3D" id="3.40.50.300">
    <property type="entry name" value="P-loop containing nucleotide triphosphate hydrolases"/>
    <property type="match status" value="1"/>
</dbReference>
<proteinExistence type="inferred from homology"/>